<protein>
    <submittedName>
        <fullName evidence="2">Uncharacterized protein</fullName>
    </submittedName>
</protein>
<name>A0AAV1S9J7_9ROSI</name>
<sequence>MVNDDGDYEDVVNIEDKEIYYKSDDSFNDINTKDESDAETSRRGLIRAIHEYIRCAKHIFAKWRKTKKVWVSPFKKGSRLRFLNREKSGSKRRHRRRFLGAGGRRVRMFTKAKTNTPKLTRARPAGVQAHLKGPVIRKPMVSTNGRQTLVYPNHKSNTEKSTGPRPESKNFDSFSFKHQIRWRSNLNQRLTEPHPLSAPSRQPIHKTPTTISTSQERRNTITRSTSGFPNTKGLITRSQIHTQSPDRTRTGRRRIHLP</sequence>
<gene>
    <name evidence="2" type="ORF">DCAF_LOCUS20794</name>
</gene>
<proteinExistence type="predicted"/>
<organism evidence="2 3">
    <name type="scientific">Dovyalis caffra</name>
    <dbReference type="NCBI Taxonomy" id="77055"/>
    <lineage>
        <taxon>Eukaryota</taxon>
        <taxon>Viridiplantae</taxon>
        <taxon>Streptophyta</taxon>
        <taxon>Embryophyta</taxon>
        <taxon>Tracheophyta</taxon>
        <taxon>Spermatophyta</taxon>
        <taxon>Magnoliopsida</taxon>
        <taxon>eudicotyledons</taxon>
        <taxon>Gunneridae</taxon>
        <taxon>Pentapetalae</taxon>
        <taxon>rosids</taxon>
        <taxon>fabids</taxon>
        <taxon>Malpighiales</taxon>
        <taxon>Salicaceae</taxon>
        <taxon>Flacourtieae</taxon>
        <taxon>Dovyalis</taxon>
    </lineage>
</organism>
<dbReference type="EMBL" id="CAWUPB010001173">
    <property type="protein sequence ID" value="CAK7348101.1"/>
    <property type="molecule type" value="Genomic_DNA"/>
</dbReference>
<keyword evidence="3" id="KW-1185">Reference proteome</keyword>
<evidence type="ECO:0000313" key="3">
    <source>
        <dbReference type="Proteomes" id="UP001314170"/>
    </source>
</evidence>
<reference evidence="2 3" key="1">
    <citation type="submission" date="2024-01" db="EMBL/GenBank/DDBJ databases">
        <authorList>
            <person name="Waweru B."/>
        </authorList>
    </citation>
    <scope>NUCLEOTIDE SEQUENCE [LARGE SCALE GENOMIC DNA]</scope>
</reference>
<dbReference type="Proteomes" id="UP001314170">
    <property type="component" value="Unassembled WGS sequence"/>
</dbReference>
<feature type="region of interest" description="Disordered" evidence="1">
    <location>
        <begin position="190"/>
        <end position="258"/>
    </location>
</feature>
<dbReference type="AlphaFoldDB" id="A0AAV1S9J7"/>
<evidence type="ECO:0000256" key="1">
    <source>
        <dbReference type="SAM" id="MobiDB-lite"/>
    </source>
</evidence>
<comment type="caution">
    <text evidence="2">The sequence shown here is derived from an EMBL/GenBank/DDBJ whole genome shotgun (WGS) entry which is preliminary data.</text>
</comment>
<evidence type="ECO:0000313" key="2">
    <source>
        <dbReference type="EMBL" id="CAK7348101.1"/>
    </source>
</evidence>
<feature type="region of interest" description="Disordered" evidence="1">
    <location>
        <begin position="148"/>
        <end position="172"/>
    </location>
</feature>
<accession>A0AAV1S9J7</accession>